<accession>A0ABQ7JCZ9</accession>
<evidence type="ECO:0000313" key="3">
    <source>
        <dbReference type="Proteomes" id="UP000823046"/>
    </source>
</evidence>
<dbReference type="EMBL" id="JADAQX010000173">
    <property type="protein sequence ID" value="KAF8821500.1"/>
    <property type="molecule type" value="Genomic_DNA"/>
</dbReference>
<proteinExistence type="predicted"/>
<feature type="compositionally biased region" description="Low complexity" evidence="1">
    <location>
        <begin position="64"/>
        <end position="78"/>
    </location>
</feature>
<comment type="caution">
    <text evidence="2">The sequence shown here is derived from an EMBL/GenBank/DDBJ whole genome shotgun (WGS) entry which is preliminary data.</text>
</comment>
<sequence>MTSQQKGVPPAVFQTLLTMLVGRSPIAEKENEYARMTQSPLINIRLNKIKLEPSLLVHLSRPFTETSEQGEESQSSSGATTFTAAIKHDDIAY</sequence>
<dbReference type="Proteomes" id="UP000823046">
    <property type="component" value="Unassembled WGS sequence"/>
</dbReference>
<evidence type="ECO:0000256" key="1">
    <source>
        <dbReference type="SAM" id="MobiDB-lite"/>
    </source>
</evidence>
<evidence type="ECO:0000313" key="2">
    <source>
        <dbReference type="EMBL" id="KAF8821500.1"/>
    </source>
</evidence>
<feature type="region of interest" description="Disordered" evidence="1">
    <location>
        <begin position="63"/>
        <end position="82"/>
    </location>
</feature>
<name>A0ABQ7JCZ9_9APIC</name>
<reference evidence="2 3" key="1">
    <citation type="journal article" date="2020" name="bioRxiv">
        <title>Metabolic contributions of an alphaproteobacterial endosymbiont in the apicomplexan Cardiosporidium cionae.</title>
        <authorList>
            <person name="Hunter E.S."/>
            <person name="Paight C.J."/>
            <person name="Lane C.E."/>
        </authorList>
    </citation>
    <scope>NUCLEOTIDE SEQUENCE [LARGE SCALE GENOMIC DNA]</scope>
    <source>
        <strain evidence="2">ESH_2018</strain>
    </source>
</reference>
<keyword evidence="3" id="KW-1185">Reference proteome</keyword>
<gene>
    <name evidence="2" type="ORF">IE077_001962</name>
</gene>
<protein>
    <submittedName>
        <fullName evidence="2">Uncharacterized protein</fullName>
    </submittedName>
</protein>
<organism evidence="2 3">
    <name type="scientific">Cardiosporidium cionae</name>
    <dbReference type="NCBI Taxonomy" id="476202"/>
    <lineage>
        <taxon>Eukaryota</taxon>
        <taxon>Sar</taxon>
        <taxon>Alveolata</taxon>
        <taxon>Apicomplexa</taxon>
        <taxon>Aconoidasida</taxon>
        <taxon>Nephromycida</taxon>
        <taxon>Cardiosporidium</taxon>
    </lineage>
</organism>